<dbReference type="Gene3D" id="1.10.1450.10">
    <property type="entry name" value="Tetraspanin"/>
    <property type="match status" value="1"/>
</dbReference>
<comment type="caution">
    <text evidence="8">The sequence shown here is derived from an EMBL/GenBank/DDBJ whole genome shotgun (WGS) entry which is preliminary data.</text>
</comment>
<name>A0A7L0W6U6_ALELA</name>
<evidence type="ECO:0000256" key="1">
    <source>
        <dbReference type="ARBA" id="ARBA00004141"/>
    </source>
</evidence>
<keyword evidence="5 6" id="KW-0472">Membrane</keyword>
<reference evidence="8 9" key="1">
    <citation type="submission" date="2019-09" db="EMBL/GenBank/DDBJ databases">
        <title>Bird 10,000 Genomes (B10K) Project - Family phase.</title>
        <authorList>
            <person name="Zhang G."/>
        </authorList>
    </citation>
    <scope>NUCLEOTIDE SEQUENCE [LARGE SCALE GENOMIC DNA]</scope>
    <source>
        <strain evidence="8">B10K-DU-001-39</strain>
        <tissue evidence="8">Muscle</tissue>
    </source>
</reference>
<dbReference type="InterPro" id="IPR008952">
    <property type="entry name" value="Tetraspanin_EC2_sf"/>
</dbReference>
<feature type="transmembrane region" description="Helical" evidence="6">
    <location>
        <begin position="203"/>
        <end position="226"/>
    </location>
</feature>
<dbReference type="InterPro" id="IPR018499">
    <property type="entry name" value="Tetraspanin/Peripherin"/>
</dbReference>
<evidence type="ECO:0000256" key="7">
    <source>
        <dbReference type="SAM" id="SignalP"/>
    </source>
</evidence>
<dbReference type="GO" id="GO:0005886">
    <property type="term" value="C:plasma membrane"/>
    <property type="evidence" value="ECO:0007669"/>
    <property type="project" value="TreeGrafter"/>
</dbReference>
<keyword evidence="4 6" id="KW-1133">Transmembrane helix</keyword>
<evidence type="ECO:0000256" key="4">
    <source>
        <dbReference type="ARBA" id="ARBA00022989"/>
    </source>
</evidence>
<dbReference type="EMBL" id="VXAV01004072">
    <property type="protein sequence ID" value="NXL87211.1"/>
    <property type="molecule type" value="Genomic_DNA"/>
</dbReference>
<organism evidence="8 9">
    <name type="scientific">Alectura lathami</name>
    <name type="common">Australian brush turkey</name>
    <dbReference type="NCBI Taxonomy" id="81907"/>
    <lineage>
        <taxon>Eukaryota</taxon>
        <taxon>Metazoa</taxon>
        <taxon>Chordata</taxon>
        <taxon>Craniata</taxon>
        <taxon>Vertebrata</taxon>
        <taxon>Euteleostomi</taxon>
        <taxon>Archelosauria</taxon>
        <taxon>Archosauria</taxon>
        <taxon>Dinosauria</taxon>
        <taxon>Saurischia</taxon>
        <taxon>Theropoda</taxon>
        <taxon>Coelurosauria</taxon>
        <taxon>Aves</taxon>
        <taxon>Neognathae</taxon>
        <taxon>Galloanserae</taxon>
        <taxon>Galliformes</taxon>
        <taxon>Megapodiidae</taxon>
        <taxon>Alectura</taxon>
    </lineage>
</organism>
<evidence type="ECO:0000256" key="3">
    <source>
        <dbReference type="ARBA" id="ARBA00022692"/>
    </source>
</evidence>
<dbReference type="SUPFAM" id="SSF48652">
    <property type="entry name" value="Tetraspanin"/>
    <property type="match status" value="1"/>
</dbReference>
<dbReference type="Proteomes" id="UP000562322">
    <property type="component" value="Unassembled WGS sequence"/>
</dbReference>
<dbReference type="OrthoDB" id="10033535at2759"/>
<dbReference type="PANTHER" id="PTHR19282">
    <property type="entry name" value="TETRASPANIN"/>
    <property type="match status" value="1"/>
</dbReference>
<feature type="non-terminal residue" evidence="8">
    <location>
        <position position="243"/>
    </location>
</feature>
<dbReference type="PANTHER" id="PTHR19282:SF544">
    <property type="entry name" value="TETRASPANIN"/>
    <property type="match status" value="1"/>
</dbReference>
<feature type="non-terminal residue" evidence="8">
    <location>
        <position position="1"/>
    </location>
</feature>
<protein>
    <recommendedName>
        <fullName evidence="6">Tetraspanin</fullName>
    </recommendedName>
</protein>
<keyword evidence="3 6" id="KW-0812">Transmembrane</keyword>
<evidence type="ECO:0000256" key="6">
    <source>
        <dbReference type="RuleBase" id="RU361218"/>
    </source>
</evidence>
<keyword evidence="7" id="KW-0732">Signal</keyword>
<evidence type="ECO:0000256" key="5">
    <source>
        <dbReference type="ARBA" id="ARBA00023136"/>
    </source>
</evidence>
<comment type="caution">
    <text evidence="6">Lacks conserved residue(s) required for the propagation of feature annotation.</text>
</comment>
<dbReference type="AlphaFoldDB" id="A0A7L0W6U6"/>
<evidence type="ECO:0000313" key="8">
    <source>
        <dbReference type="EMBL" id="NXL87211.1"/>
    </source>
</evidence>
<sequence length="243" mass="27433">NFACFLLMFFSVLFLGSAALLAFGGGFVILTCKNYDYLLQESFFPLPGWLAVLVAFVLLPTGILAFSISVRSSRYHQGALMHLLLVLLCLQVSLAVLTHFYSIWMAAELKSTMGQVFYQYNGTYSVASGSRPVDVLQEKLECCGIQNYTDWLNASGASWNFKPEKAQVPRSCCKEEYSGCRGDLHQLEQLFQEGCLRKLQDQLWFGMEFLFCCCLVLSVLELLAAASNGILMRQRPFHDFRFL</sequence>
<dbReference type="Pfam" id="PF00335">
    <property type="entry name" value="Tetraspanin"/>
    <property type="match status" value="1"/>
</dbReference>
<proteinExistence type="inferred from homology"/>
<accession>A0A7L0W6U6</accession>
<gene>
    <name evidence="8" type="primary">Tspan3_0</name>
    <name evidence="8" type="ORF">ALELAT_R11024</name>
</gene>
<feature type="transmembrane region" description="Helical" evidence="6">
    <location>
        <begin position="80"/>
        <end position="104"/>
    </location>
</feature>
<evidence type="ECO:0000313" key="9">
    <source>
        <dbReference type="Proteomes" id="UP000562322"/>
    </source>
</evidence>
<keyword evidence="9" id="KW-1185">Reference proteome</keyword>
<feature type="transmembrane region" description="Helical" evidence="6">
    <location>
        <begin position="48"/>
        <end position="68"/>
    </location>
</feature>
<feature type="chain" id="PRO_5029778080" description="Tetraspanin" evidence="7">
    <location>
        <begin position="19"/>
        <end position="243"/>
    </location>
</feature>
<feature type="signal peptide" evidence="7">
    <location>
        <begin position="1"/>
        <end position="18"/>
    </location>
</feature>
<dbReference type="PIRSF" id="PIRSF002419">
    <property type="entry name" value="Tetraspanin"/>
    <property type="match status" value="1"/>
</dbReference>
<dbReference type="InterPro" id="IPR000301">
    <property type="entry name" value="Tetraspanin_animals"/>
</dbReference>
<comment type="subcellular location">
    <subcellularLocation>
        <location evidence="1 6">Membrane</location>
        <topology evidence="1 6">Multi-pass membrane protein</topology>
    </subcellularLocation>
</comment>
<evidence type="ECO:0000256" key="2">
    <source>
        <dbReference type="ARBA" id="ARBA00006840"/>
    </source>
</evidence>
<comment type="similarity">
    <text evidence="2 6">Belongs to the tetraspanin (TM4SF) family.</text>
</comment>